<feature type="chain" id="PRO_5012667128" evidence="1">
    <location>
        <begin position="27"/>
        <end position="113"/>
    </location>
</feature>
<evidence type="ECO:0000256" key="1">
    <source>
        <dbReference type="SAM" id="SignalP"/>
    </source>
</evidence>
<evidence type="ECO:0000313" key="3">
    <source>
        <dbReference type="EMBL" id="SMQ73426.1"/>
    </source>
</evidence>
<protein>
    <submittedName>
        <fullName evidence="3">Phage Tail Collar Domain</fullName>
    </submittedName>
</protein>
<sequence>MKSTLSDAARLALVTGALTMSTATLAQSVFDRAKPRDPEPMIGEIREFPYNFCPRGWTHADGRLMEISKNTALFSLLGTQYGGDGRTTFALPDTRGRNIRHCIAIEGRFPMRS</sequence>
<reference evidence="4" key="1">
    <citation type="submission" date="2017-04" db="EMBL/GenBank/DDBJ databases">
        <authorList>
            <person name="Varghese N."/>
            <person name="Submissions S."/>
        </authorList>
    </citation>
    <scope>NUCLEOTIDE SEQUENCE [LARGE SCALE GENOMIC DNA]</scope>
</reference>
<evidence type="ECO:0000259" key="2">
    <source>
        <dbReference type="Pfam" id="PF07484"/>
    </source>
</evidence>
<dbReference type="Proteomes" id="UP000194420">
    <property type="component" value="Unassembled WGS sequence"/>
</dbReference>
<feature type="signal peptide" evidence="1">
    <location>
        <begin position="1"/>
        <end position="26"/>
    </location>
</feature>
<accession>A0A1Y6FGB7</accession>
<dbReference type="SUPFAM" id="SSF88874">
    <property type="entry name" value="Receptor-binding domain of short tail fibre protein gp12"/>
    <property type="match status" value="1"/>
</dbReference>
<proteinExistence type="predicted"/>
<name>A0A1Y6FGB7_9SPHN</name>
<keyword evidence="4" id="KW-1185">Reference proteome</keyword>
<evidence type="ECO:0000313" key="4">
    <source>
        <dbReference type="Proteomes" id="UP000194420"/>
    </source>
</evidence>
<dbReference type="Gene3D" id="3.90.1340.10">
    <property type="entry name" value="Phage tail collar domain"/>
    <property type="match status" value="1"/>
</dbReference>
<feature type="domain" description="Phage tail collar" evidence="2">
    <location>
        <begin position="43"/>
        <end position="98"/>
    </location>
</feature>
<dbReference type="InterPro" id="IPR037053">
    <property type="entry name" value="Phage_tail_collar_dom_sf"/>
</dbReference>
<dbReference type="InterPro" id="IPR011083">
    <property type="entry name" value="Phage_tail_collar_dom"/>
</dbReference>
<dbReference type="AlphaFoldDB" id="A0A1Y6FGB7"/>
<dbReference type="RefSeq" id="WP_234990049.1">
    <property type="nucleotide sequence ID" value="NZ_FXWG01000003.1"/>
</dbReference>
<keyword evidence="1" id="KW-0732">Signal</keyword>
<dbReference type="Pfam" id="PF07484">
    <property type="entry name" value="Collar"/>
    <property type="match status" value="1"/>
</dbReference>
<dbReference type="EMBL" id="FXWG01000003">
    <property type="protein sequence ID" value="SMQ73426.1"/>
    <property type="molecule type" value="Genomic_DNA"/>
</dbReference>
<gene>
    <name evidence="3" type="ORF">SAMN06297468_2196</name>
</gene>
<organism evidence="3 4">
    <name type="scientific">Altererythrobacter xiamenensis</name>
    <dbReference type="NCBI Taxonomy" id="1316679"/>
    <lineage>
        <taxon>Bacteria</taxon>
        <taxon>Pseudomonadati</taxon>
        <taxon>Pseudomonadota</taxon>
        <taxon>Alphaproteobacteria</taxon>
        <taxon>Sphingomonadales</taxon>
        <taxon>Erythrobacteraceae</taxon>
        <taxon>Altererythrobacter</taxon>
    </lineage>
</organism>